<organism evidence="2 4">
    <name type="scientific">Saliniramus fredricksonii</name>
    <dbReference type="NCBI Taxonomy" id="1653334"/>
    <lineage>
        <taxon>Bacteria</taxon>
        <taxon>Pseudomonadati</taxon>
        <taxon>Pseudomonadota</taxon>
        <taxon>Alphaproteobacteria</taxon>
        <taxon>Hyphomicrobiales</taxon>
        <taxon>Salinarimonadaceae</taxon>
        <taxon>Saliniramus</taxon>
    </lineage>
</organism>
<sequence length="108" mass="11509">MSFDASNISSLVTILVGFAFAGALASMFEALTARRASFNLLLGKGPIVVASLPVLAFSAPFIIMRNTVRGRRYEDRPIGFVMAATIIAGLWSLASGSLVRDALHFLFG</sequence>
<evidence type="ECO:0000313" key="5">
    <source>
        <dbReference type="Proteomes" id="UP000182800"/>
    </source>
</evidence>
<dbReference type="Pfam" id="PF22258">
    <property type="entry name" value="DUF6949"/>
    <property type="match status" value="1"/>
</dbReference>
<evidence type="ECO:0000313" key="4">
    <source>
        <dbReference type="Proteomes" id="UP000050497"/>
    </source>
</evidence>
<dbReference type="OrthoDB" id="8451574at2"/>
<feature type="transmembrane region" description="Helical" evidence="1">
    <location>
        <begin position="76"/>
        <end position="94"/>
    </location>
</feature>
<dbReference type="InterPro" id="IPR053803">
    <property type="entry name" value="DUF6949"/>
</dbReference>
<keyword evidence="1" id="KW-0472">Membrane</keyword>
<dbReference type="STRING" id="1653334.GA0071312_2008"/>
<dbReference type="Proteomes" id="UP000182800">
    <property type="component" value="Unassembled WGS sequence"/>
</dbReference>
<dbReference type="AlphaFoldDB" id="A0A0P8BML2"/>
<name>A0A0P8BML2_9HYPH</name>
<accession>A0A0P8BML2</accession>
<evidence type="ECO:0000313" key="2">
    <source>
        <dbReference type="EMBL" id="KPQ10852.1"/>
    </source>
</evidence>
<feature type="transmembrane region" description="Helical" evidence="1">
    <location>
        <begin position="41"/>
        <end position="64"/>
    </location>
</feature>
<dbReference type="RefSeq" id="WP_074444850.1">
    <property type="nucleotide sequence ID" value="NZ_FMBM01000002.1"/>
</dbReference>
<keyword evidence="1" id="KW-1133">Transmembrane helix</keyword>
<dbReference type="Proteomes" id="UP000050497">
    <property type="component" value="Unassembled WGS sequence"/>
</dbReference>
<comment type="caution">
    <text evidence="2">The sequence shown here is derived from an EMBL/GenBank/DDBJ whole genome shotgun (WGS) entry which is preliminary data.</text>
</comment>
<keyword evidence="5" id="KW-1185">Reference proteome</keyword>
<evidence type="ECO:0000256" key="1">
    <source>
        <dbReference type="SAM" id="Phobius"/>
    </source>
</evidence>
<reference evidence="3 5" key="2">
    <citation type="submission" date="2016-08" db="EMBL/GenBank/DDBJ databases">
        <authorList>
            <person name="Varghese N."/>
            <person name="Submissions Spin"/>
        </authorList>
    </citation>
    <scope>NUCLEOTIDE SEQUENCE [LARGE SCALE GENOMIC DNA]</scope>
    <source>
        <strain evidence="3 5">HL-109</strain>
    </source>
</reference>
<dbReference type="PATRIC" id="fig|1653334.4.peg.2940"/>
<proteinExistence type="predicted"/>
<reference evidence="2 4" key="1">
    <citation type="submission" date="2015-09" db="EMBL/GenBank/DDBJ databases">
        <title>Identification and resolution of microdiversity through metagenomic sequencing of parallel consortia.</title>
        <authorList>
            <person name="Nelson W.C."/>
            <person name="Romine M.F."/>
            <person name="Lindemann S.R."/>
        </authorList>
    </citation>
    <scope>NUCLEOTIDE SEQUENCE [LARGE SCALE GENOMIC DNA]</scope>
    <source>
        <strain evidence="2">HL-109</strain>
    </source>
</reference>
<dbReference type="EMBL" id="LJSX01000012">
    <property type="protein sequence ID" value="KPQ10852.1"/>
    <property type="molecule type" value="Genomic_DNA"/>
</dbReference>
<protein>
    <submittedName>
        <fullName evidence="2">Putative membrane protein</fullName>
    </submittedName>
</protein>
<evidence type="ECO:0000313" key="3">
    <source>
        <dbReference type="EMBL" id="SCC81078.1"/>
    </source>
</evidence>
<keyword evidence="1" id="KW-0812">Transmembrane</keyword>
<gene>
    <name evidence="3" type="ORF">GA0071312_2008</name>
    <name evidence="2" type="ORF">HLUCCO17_09185</name>
</gene>
<dbReference type="EMBL" id="FMBM01000002">
    <property type="protein sequence ID" value="SCC81078.1"/>
    <property type="molecule type" value="Genomic_DNA"/>
</dbReference>